<evidence type="ECO:0000313" key="6">
    <source>
        <dbReference type="Proteomes" id="UP001153069"/>
    </source>
</evidence>
<dbReference type="InterPro" id="IPR012677">
    <property type="entry name" value="Nucleotide-bd_a/b_plait_sf"/>
</dbReference>
<feature type="compositionally biased region" description="Polar residues" evidence="3">
    <location>
        <begin position="732"/>
        <end position="769"/>
    </location>
</feature>
<dbReference type="Gene3D" id="3.30.70.330">
    <property type="match status" value="2"/>
</dbReference>
<dbReference type="EMBL" id="CAICTM010000243">
    <property type="protein sequence ID" value="CAB9505810.1"/>
    <property type="molecule type" value="Genomic_DNA"/>
</dbReference>
<dbReference type="PANTHER" id="PTHR23189">
    <property type="entry name" value="RNA RECOGNITION MOTIF-CONTAINING"/>
    <property type="match status" value="1"/>
</dbReference>
<dbReference type="CDD" id="cd00590">
    <property type="entry name" value="RRM_SF"/>
    <property type="match status" value="1"/>
</dbReference>
<dbReference type="SUPFAM" id="SSF54928">
    <property type="entry name" value="RNA-binding domain, RBD"/>
    <property type="match status" value="1"/>
</dbReference>
<feature type="compositionally biased region" description="Low complexity" evidence="3">
    <location>
        <begin position="358"/>
        <end position="371"/>
    </location>
</feature>
<dbReference type="InterPro" id="IPR035979">
    <property type="entry name" value="RBD_domain_sf"/>
</dbReference>
<name>A0A9N8HB05_9STRA</name>
<feature type="region of interest" description="Disordered" evidence="3">
    <location>
        <begin position="358"/>
        <end position="393"/>
    </location>
</feature>
<dbReference type="AlphaFoldDB" id="A0A9N8HB05"/>
<feature type="region of interest" description="Disordered" evidence="3">
    <location>
        <begin position="732"/>
        <end position="824"/>
    </location>
</feature>
<feature type="compositionally biased region" description="Basic residues" evidence="3">
    <location>
        <begin position="793"/>
        <end position="811"/>
    </location>
</feature>
<feature type="region of interest" description="Disordered" evidence="3">
    <location>
        <begin position="187"/>
        <end position="235"/>
    </location>
</feature>
<evidence type="ECO:0000256" key="1">
    <source>
        <dbReference type="ARBA" id="ARBA00022884"/>
    </source>
</evidence>
<gene>
    <name evidence="5" type="ORF">SEMRO_244_G097210.1</name>
</gene>
<proteinExistence type="predicted"/>
<dbReference type="OrthoDB" id="417481at2759"/>
<feature type="compositionally biased region" description="Polar residues" evidence="3">
    <location>
        <begin position="64"/>
        <end position="74"/>
    </location>
</feature>
<keyword evidence="6" id="KW-1185">Reference proteome</keyword>
<dbReference type="InterPro" id="IPR034454">
    <property type="entry name" value="MEI2-like_RRM3"/>
</dbReference>
<dbReference type="CDD" id="cd12531">
    <property type="entry name" value="RRM3_MEI2_like"/>
    <property type="match status" value="1"/>
</dbReference>
<sequence>MTSPDKPLVESQQGHYSSPHDHSVGVGAVWPQHGAPNPASSPIPPGFVAGVPRNQASPPPPGFNKSSSTPSKAKNFQPGYTDPRNAPSVVDTRGPSSALSAEMAQATGGRTSSYANLAAVLGTGLAESMDDALGGGDPHGNNNHAQDLSFARQSRHAMARRLIGSPPRVDPFGLDIGGGLMGTAPSTLGGGLQLNNQDLHLPPSSAPKHGGGSQSVRSESDHFQGGGFLPGTFNEDEFGKADQALLRRDLSPLSMFGPNAARRGQLPVSKDLGVTVMEPGNEQRTPRDIPNAADSGFPADDGGGVLAALMQDQQEYCNDPQCQQQPQQHLYEQKPLNSTATYELEHGMRNLWRDDDASLGQASRQSGSRQQSHLDRTLNNADSRSAGSQSSRKIAEAELRPFLWDTRVPQHQMMYRGGQQQQQQTSVDPSRCLAILRAASLQIPEVRSSCEAFGVIDTFRSDFADRGIIFVSYFDMRSAQYAALDLEAVLKRRENDRGGSSPDVRVYYSVPLNSSSQTDESRLILSDVPPYFDEHSLISMLSTYGAVRSLKRHGGYYGGSSFEVEFHNVQDAKQALLELSSTQPWGADVAVEVAMRQPIDKKRGRELLGVIGRWRHGPKSPAASIARNFDAPSHLNHGAIIYRGAESSTSSSPAVAAPTEMTQLVLGPDGRYSYMVVNNQSSGFPQNPSNDFHSPYRRNQQQQEHIEPQRQQIVHGPNGEIYITTLAVPASSHSNYRQGGPQSSRDYWQPSQNRNVSSQPQYSNASYHSVDSRERGDRMSGPYYSNQNDHHSHGGMHHHNHHQQHHPHPHHSSNASNASVEGGEKDNKHLVLDLESVENGRDGRTSLMVRNIPNKYTQQMLLAEFTENGLGPGVIDFFYLPIDFKNRCNRGYAFINFVDFKDILPFHRRYFGKHWSTFNSDKICDITYARIQGKAAMLKRFENSALMEKDEEYKPLVFISHGPEKGKRIPFPEAAASHHHHHK</sequence>
<reference evidence="5" key="1">
    <citation type="submission" date="2020-06" db="EMBL/GenBank/DDBJ databases">
        <authorList>
            <consortium name="Plant Systems Biology data submission"/>
        </authorList>
    </citation>
    <scope>NUCLEOTIDE SEQUENCE</scope>
    <source>
        <strain evidence="5">D6</strain>
    </source>
</reference>
<dbReference type="Proteomes" id="UP001153069">
    <property type="component" value="Unassembled WGS sequence"/>
</dbReference>
<dbReference type="Pfam" id="PF04059">
    <property type="entry name" value="RRM_2"/>
    <property type="match status" value="1"/>
</dbReference>
<evidence type="ECO:0000256" key="2">
    <source>
        <dbReference type="PROSITE-ProRule" id="PRU00176"/>
    </source>
</evidence>
<dbReference type="PROSITE" id="PS50102">
    <property type="entry name" value="RRM"/>
    <property type="match status" value="1"/>
</dbReference>
<feature type="compositionally biased region" description="Polar residues" evidence="3">
    <location>
        <begin position="377"/>
        <end position="392"/>
    </location>
</feature>
<feature type="compositionally biased region" description="Polar residues" evidence="3">
    <location>
        <begin position="678"/>
        <end position="692"/>
    </location>
</feature>
<evidence type="ECO:0000256" key="3">
    <source>
        <dbReference type="SAM" id="MobiDB-lite"/>
    </source>
</evidence>
<keyword evidence="1 2" id="KW-0694">RNA-binding</keyword>
<accession>A0A9N8HB05</accession>
<feature type="region of interest" description="Disordered" evidence="3">
    <location>
        <begin position="678"/>
        <end position="715"/>
    </location>
</feature>
<organism evidence="5 6">
    <name type="scientific">Seminavis robusta</name>
    <dbReference type="NCBI Taxonomy" id="568900"/>
    <lineage>
        <taxon>Eukaryota</taxon>
        <taxon>Sar</taxon>
        <taxon>Stramenopiles</taxon>
        <taxon>Ochrophyta</taxon>
        <taxon>Bacillariophyta</taxon>
        <taxon>Bacillariophyceae</taxon>
        <taxon>Bacillariophycidae</taxon>
        <taxon>Naviculales</taxon>
        <taxon>Naviculaceae</taxon>
        <taxon>Seminavis</taxon>
    </lineage>
</organism>
<evidence type="ECO:0000313" key="5">
    <source>
        <dbReference type="EMBL" id="CAB9505810.1"/>
    </source>
</evidence>
<dbReference type="InterPro" id="IPR007201">
    <property type="entry name" value="Mei2-like_Rrm_C"/>
</dbReference>
<dbReference type="GO" id="GO:0003723">
    <property type="term" value="F:RNA binding"/>
    <property type="evidence" value="ECO:0007669"/>
    <property type="project" value="UniProtKB-UniRule"/>
</dbReference>
<evidence type="ECO:0000259" key="4">
    <source>
        <dbReference type="PROSITE" id="PS50102"/>
    </source>
</evidence>
<dbReference type="InterPro" id="IPR000504">
    <property type="entry name" value="RRM_dom"/>
</dbReference>
<feature type="domain" description="RRM" evidence="4">
    <location>
        <begin position="845"/>
        <end position="943"/>
    </location>
</feature>
<feature type="region of interest" description="Disordered" evidence="3">
    <location>
        <begin position="1"/>
        <end position="108"/>
    </location>
</feature>
<feature type="region of interest" description="Disordered" evidence="3">
    <location>
        <begin position="278"/>
        <end position="304"/>
    </location>
</feature>
<protein>
    <submittedName>
        <fullName evidence="5">Protein MEI2-like</fullName>
    </submittedName>
</protein>
<comment type="caution">
    <text evidence="5">The sequence shown here is derived from an EMBL/GenBank/DDBJ whole genome shotgun (WGS) entry which is preliminary data.</text>
</comment>